<evidence type="ECO:0000256" key="1">
    <source>
        <dbReference type="ARBA" id="ARBA00022598"/>
    </source>
</evidence>
<evidence type="ECO:0000256" key="4">
    <source>
        <dbReference type="PROSITE-ProRule" id="PRU00409"/>
    </source>
</evidence>
<gene>
    <name evidence="6" type="ORF">HCK00_07665</name>
</gene>
<keyword evidence="7" id="KW-1185">Reference proteome</keyword>
<dbReference type="PROSITE" id="PS50975">
    <property type="entry name" value="ATP_GRASP"/>
    <property type="match status" value="1"/>
</dbReference>
<dbReference type="RefSeq" id="WP_168101009.1">
    <property type="nucleotide sequence ID" value="NZ_JAATEN010000004.1"/>
</dbReference>
<evidence type="ECO:0000313" key="7">
    <source>
        <dbReference type="Proteomes" id="UP000695264"/>
    </source>
</evidence>
<dbReference type="PANTHER" id="PTHR43585">
    <property type="entry name" value="FUMIPYRROLE BIOSYNTHESIS PROTEIN C"/>
    <property type="match status" value="1"/>
</dbReference>
<keyword evidence="1" id="KW-0436">Ligase</keyword>
<dbReference type="Pfam" id="PF13535">
    <property type="entry name" value="ATP-grasp_4"/>
    <property type="match status" value="1"/>
</dbReference>
<dbReference type="EMBL" id="JAATEN010000004">
    <property type="protein sequence ID" value="NJQ00418.1"/>
    <property type="molecule type" value="Genomic_DNA"/>
</dbReference>
<organism evidence="6 7">
    <name type="scientific">Streptomyces zingiberis</name>
    <dbReference type="NCBI Taxonomy" id="2053010"/>
    <lineage>
        <taxon>Bacteria</taxon>
        <taxon>Bacillati</taxon>
        <taxon>Actinomycetota</taxon>
        <taxon>Actinomycetes</taxon>
        <taxon>Kitasatosporales</taxon>
        <taxon>Streptomycetaceae</taxon>
        <taxon>Streptomyces</taxon>
    </lineage>
</organism>
<dbReference type="PANTHER" id="PTHR43585:SF2">
    <property type="entry name" value="ATP-GRASP ENZYME FSQD"/>
    <property type="match status" value="1"/>
</dbReference>
<keyword evidence="2 4" id="KW-0547">Nucleotide-binding</keyword>
<dbReference type="InterPro" id="IPR052032">
    <property type="entry name" value="ATP-dep_AA_Ligase"/>
</dbReference>
<evidence type="ECO:0000256" key="3">
    <source>
        <dbReference type="ARBA" id="ARBA00022840"/>
    </source>
</evidence>
<dbReference type="Proteomes" id="UP000695264">
    <property type="component" value="Unassembled WGS sequence"/>
</dbReference>
<evidence type="ECO:0000313" key="6">
    <source>
        <dbReference type="EMBL" id="NJQ00418.1"/>
    </source>
</evidence>
<evidence type="ECO:0000259" key="5">
    <source>
        <dbReference type="PROSITE" id="PS50975"/>
    </source>
</evidence>
<reference evidence="6 7" key="1">
    <citation type="submission" date="2020-03" db="EMBL/GenBank/DDBJ databases">
        <title>WGS of actinomycetes isolated from Thailand.</title>
        <authorList>
            <person name="Thawai C."/>
        </authorList>
    </citation>
    <scope>NUCLEOTIDE SEQUENCE [LARGE SCALE GENOMIC DNA]</scope>
    <source>
        <strain evidence="6 7">PLAI 1-29</strain>
    </source>
</reference>
<dbReference type="Gene3D" id="3.30.470.20">
    <property type="entry name" value="ATP-grasp fold, B domain"/>
    <property type="match status" value="1"/>
</dbReference>
<sequence length="430" mass="45983">MTSTAHSANAGYLLVFGAATAMRERALVAAVREFDGPVATIARRVGTPAAKFFDHVLIGDFSDPDSAVRATEEFRRETGMVPAGVVPFFDPGLLPGWAVARRWGLPYLSREAVEDSSVNKDRMKDRLLAAGVATPRHRRVTGPDEAAAACEEFGLPCVVKPAGFGGSLGVRLISDRAEVPAAYAAVRRVIEEHSAVFTVRNHRVQVEEFCPLEHEVSVEVLNHLGRRVVLGVADKSLGPRPHFAELGHRVPSVFSGRADVRDLALRACAAIGLDHGMAHVEIKVGRGGPPSVVEVGARTAGDGICDLVELALGISPGAWHIRSYLHRIGELPVPPEPSGTAAMAVLKAPPGRITEVRAPRRLPTAVRHYELFAAAGAVSHSPAHYLHREGYAECFWPGTAPEELPPDAHLVIARELTGQIFRTEPAGPAG</sequence>
<proteinExistence type="predicted"/>
<name>A0ABX1BVF0_9ACTN</name>
<comment type="caution">
    <text evidence="6">The sequence shown here is derived from an EMBL/GenBank/DDBJ whole genome shotgun (WGS) entry which is preliminary data.</text>
</comment>
<dbReference type="InterPro" id="IPR011761">
    <property type="entry name" value="ATP-grasp"/>
</dbReference>
<evidence type="ECO:0000256" key="2">
    <source>
        <dbReference type="ARBA" id="ARBA00022741"/>
    </source>
</evidence>
<dbReference type="SUPFAM" id="SSF56059">
    <property type="entry name" value="Glutathione synthetase ATP-binding domain-like"/>
    <property type="match status" value="1"/>
</dbReference>
<accession>A0ABX1BVF0</accession>
<feature type="domain" description="ATP-grasp" evidence="5">
    <location>
        <begin position="124"/>
        <end position="325"/>
    </location>
</feature>
<protein>
    <submittedName>
        <fullName evidence="6">ATP-grasp domain-containing protein</fullName>
    </submittedName>
</protein>
<keyword evidence="3 4" id="KW-0067">ATP-binding</keyword>